<organism evidence="1 2">
    <name type="scientific">Brucella cytisi</name>
    <dbReference type="NCBI Taxonomy" id="407152"/>
    <lineage>
        <taxon>Bacteria</taxon>
        <taxon>Pseudomonadati</taxon>
        <taxon>Pseudomonadota</taxon>
        <taxon>Alphaproteobacteria</taxon>
        <taxon>Hyphomicrobiales</taxon>
        <taxon>Brucellaceae</taxon>
        <taxon>Brucella/Ochrobactrum group</taxon>
        <taxon>Brucella</taxon>
    </lineage>
</organism>
<dbReference type="Pfam" id="PF06412">
    <property type="entry name" value="TraD"/>
    <property type="match status" value="1"/>
</dbReference>
<dbReference type="OrthoDB" id="5653691at2"/>
<reference evidence="1 2" key="1">
    <citation type="submission" date="2016-10" db="EMBL/GenBank/DDBJ databases">
        <title>The Draft Genome Sequence of the Potato Rhizosphere Bacteria Ochrobactrum sp. IPA7.2.</title>
        <authorList>
            <person name="Gogoleva N.E."/>
            <person name="Khlopko Y.A."/>
            <person name="Burygin G.L."/>
            <person name="Plotnikov A.O."/>
        </authorList>
    </citation>
    <scope>NUCLEOTIDE SEQUENCE [LARGE SCALE GENOMIC DNA]</scope>
    <source>
        <strain evidence="1 2">IPA7.2</strain>
    </source>
</reference>
<protein>
    <submittedName>
        <fullName evidence="1">Conjugal transfer protein TraD</fullName>
    </submittedName>
</protein>
<proteinExistence type="predicted"/>
<name>A0A1J6HP66_9HYPH</name>
<comment type="caution">
    <text evidence="1">The sequence shown here is derived from an EMBL/GenBank/DDBJ whole genome shotgun (WGS) entry which is preliminary data.</text>
</comment>
<gene>
    <name evidence="1" type="ORF">BLA27_06565</name>
</gene>
<dbReference type="EMBL" id="MOEC01000005">
    <property type="protein sequence ID" value="OIS94185.1"/>
    <property type="molecule type" value="Genomic_DNA"/>
</dbReference>
<accession>A0A1J6HP66</accession>
<evidence type="ECO:0000313" key="2">
    <source>
        <dbReference type="Proteomes" id="UP000182985"/>
    </source>
</evidence>
<evidence type="ECO:0000313" key="1">
    <source>
        <dbReference type="EMBL" id="OIS94185.1"/>
    </source>
</evidence>
<dbReference type="Proteomes" id="UP000182985">
    <property type="component" value="Unassembled WGS sequence"/>
</dbReference>
<sequence>MARMKSTYARRQDAREKIELGGLIVQAGLGYEKRIVLIGLLIDAKNRIDVNALERSRLMTIGQKVLDDGTW</sequence>
<dbReference type="InterPro" id="IPR009444">
    <property type="entry name" value="Conjugal_tfr_TraD_a-type"/>
</dbReference>
<keyword evidence="2" id="KW-1185">Reference proteome</keyword>
<dbReference type="AlphaFoldDB" id="A0A1J6HP66"/>